<dbReference type="AlphaFoldDB" id="A0AAJ0I6A8"/>
<comment type="caution">
    <text evidence="1">The sequence shown here is derived from an EMBL/GenBank/DDBJ whole genome shotgun (WGS) entry which is preliminary data.</text>
</comment>
<gene>
    <name evidence="1" type="ORF">B0T23DRAFT_319676</name>
</gene>
<reference evidence="1 2" key="1">
    <citation type="journal article" date="2023" name="Mol. Phylogenet. Evol.">
        <title>Genome-scale phylogeny and comparative genomics of the fungal order Sordariales.</title>
        <authorList>
            <person name="Hensen N."/>
            <person name="Bonometti L."/>
            <person name="Westerberg I."/>
            <person name="Brannstrom I.O."/>
            <person name="Guillou S."/>
            <person name="Cros-Aarteil S."/>
            <person name="Calhoun S."/>
            <person name="Haridas S."/>
            <person name="Kuo A."/>
            <person name="Mondo S."/>
            <person name="Pangilinan J."/>
            <person name="Riley R."/>
            <person name="LaButti K."/>
            <person name="Andreopoulos B."/>
            <person name="Lipzen A."/>
            <person name="Chen C."/>
            <person name="Yan M."/>
            <person name="Daum C."/>
            <person name="Ng V."/>
            <person name="Clum A."/>
            <person name="Steindorff A."/>
            <person name="Ohm R.A."/>
            <person name="Martin F."/>
            <person name="Silar P."/>
            <person name="Natvig D.O."/>
            <person name="Lalanne C."/>
            <person name="Gautier V."/>
            <person name="Ament-Velasquez S.L."/>
            <person name="Kruys A."/>
            <person name="Hutchinson M.I."/>
            <person name="Powell A.J."/>
            <person name="Barry K."/>
            <person name="Miller A.N."/>
            <person name="Grigoriev I.V."/>
            <person name="Debuchy R."/>
            <person name="Gladieux P."/>
            <person name="Hiltunen Thoren M."/>
            <person name="Johannesson H."/>
        </authorList>
    </citation>
    <scope>NUCLEOTIDE SEQUENCE [LARGE SCALE GENOMIC DNA]</scope>
    <source>
        <strain evidence="1 2">FGSC 10403</strain>
    </source>
</reference>
<evidence type="ECO:0000313" key="1">
    <source>
        <dbReference type="EMBL" id="KAK3491042.1"/>
    </source>
</evidence>
<dbReference type="RefSeq" id="XP_062692225.1">
    <property type="nucleotide sequence ID" value="XM_062835135.1"/>
</dbReference>
<name>A0AAJ0I6A8_9PEZI</name>
<accession>A0AAJ0I6A8</accession>
<evidence type="ECO:0000313" key="2">
    <source>
        <dbReference type="Proteomes" id="UP001285908"/>
    </source>
</evidence>
<protein>
    <submittedName>
        <fullName evidence="1">Uncharacterized protein</fullName>
    </submittedName>
</protein>
<dbReference type="GeneID" id="87872757"/>
<sequence length="171" mass="19439">MIRQPFRRLPVSRCLTLGRVGCAPVCISEIFFLVNGYTASVVVRTRPPRTPFALRESINLWQPYAVTRSALRMRALAGAVVGSKEHEQALVCAARHPEVSKRTGQPWTYDSRFLLHCLVGETSEIATFTRLGGGEKTWKRSHLNHRREKPSYLVQPTTRHTHPNTHRTLVK</sequence>
<organism evidence="1 2">
    <name type="scientific">Neurospora hispaniola</name>
    <dbReference type="NCBI Taxonomy" id="588809"/>
    <lineage>
        <taxon>Eukaryota</taxon>
        <taxon>Fungi</taxon>
        <taxon>Dikarya</taxon>
        <taxon>Ascomycota</taxon>
        <taxon>Pezizomycotina</taxon>
        <taxon>Sordariomycetes</taxon>
        <taxon>Sordariomycetidae</taxon>
        <taxon>Sordariales</taxon>
        <taxon>Sordariaceae</taxon>
        <taxon>Neurospora</taxon>
    </lineage>
</organism>
<dbReference type="EMBL" id="JAULSX010000005">
    <property type="protein sequence ID" value="KAK3491042.1"/>
    <property type="molecule type" value="Genomic_DNA"/>
</dbReference>
<keyword evidence="2" id="KW-1185">Reference proteome</keyword>
<dbReference type="Proteomes" id="UP001285908">
    <property type="component" value="Unassembled WGS sequence"/>
</dbReference>
<proteinExistence type="predicted"/>